<dbReference type="PANTHER" id="PTHR35450">
    <property type="entry name" value="REVERSE TRANSCRIPTASE DOMAIN-CONTAINING PROTEIN"/>
    <property type="match status" value="1"/>
</dbReference>
<dbReference type="EnsemblMetazoa" id="Aqu2.1.44375_001">
    <property type="protein sequence ID" value="Aqu2.1.44375_001"/>
    <property type="gene ID" value="Aqu2.1.44375"/>
</dbReference>
<dbReference type="AlphaFoldDB" id="A0A1X7VWY3"/>
<sequence length="107" mass="12430">MIDEEGYKYLGVLEIEDILVVKILQKEYFRRLGLILRSKLKGRIKIMGINNWAVVVVLYGGGINDWNIDELRQMDRKTRNMLTMYGAFHPKSDIDRLYIPRNRGGGG</sequence>
<organism evidence="1">
    <name type="scientific">Amphimedon queenslandica</name>
    <name type="common">Sponge</name>
    <dbReference type="NCBI Taxonomy" id="400682"/>
    <lineage>
        <taxon>Eukaryota</taxon>
        <taxon>Metazoa</taxon>
        <taxon>Porifera</taxon>
        <taxon>Demospongiae</taxon>
        <taxon>Heteroscleromorpha</taxon>
        <taxon>Haplosclerida</taxon>
        <taxon>Niphatidae</taxon>
        <taxon>Amphimedon</taxon>
    </lineage>
</organism>
<dbReference type="InParanoid" id="A0A1X7VWY3"/>
<dbReference type="OMA" id="NNTCAIN"/>
<accession>A0A1X7VWY3</accession>
<reference evidence="1" key="1">
    <citation type="submission" date="2017-05" db="UniProtKB">
        <authorList>
            <consortium name="EnsemblMetazoa"/>
        </authorList>
    </citation>
    <scope>IDENTIFICATION</scope>
</reference>
<name>A0A1X7VWY3_AMPQE</name>
<proteinExistence type="predicted"/>
<protein>
    <submittedName>
        <fullName evidence="1">Uncharacterized protein</fullName>
    </submittedName>
</protein>
<evidence type="ECO:0000313" key="1">
    <source>
        <dbReference type="EnsemblMetazoa" id="Aqu2.1.44375_001"/>
    </source>
</evidence>
<dbReference type="PANTHER" id="PTHR35450:SF2">
    <property type="entry name" value="REVERSE TRANSCRIPTASE DOMAIN-CONTAINING PROTEIN"/>
    <property type="match status" value="1"/>
</dbReference>